<proteinExistence type="predicted"/>
<dbReference type="EMBL" id="CP002403">
    <property type="protein sequence ID" value="ADU22251.1"/>
    <property type="molecule type" value="Genomic_DNA"/>
</dbReference>
<evidence type="ECO:0000313" key="2">
    <source>
        <dbReference type="Proteomes" id="UP000006919"/>
    </source>
</evidence>
<organism evidence="1 2">
    <name type="scientific">Ruminococcus albus (strain ATCC 27210 / DSM 20455 / JCM 14654 / NCDO 2250 / 7)</name>
    <dbReference type="NCBI Taxonomy" id="697329"/>
    <lineage>
        <taxon>Bacteria</taxon>
        <taxon>Bacillati</taxon>
        <taxon>Bacillota</taxon>
        <taxon>Clostridia</taxon>
        <taxon>Eubacteriales</taxon>
        <taxon>Oscillospiraceae</taxon>
        <taxon>Ruminococcus</taxon>
    </lineage>
</organism>
<name>E6UIY5_RUMA7</name>
<dbReference type="HOGENOM" id="CLU_2957890_0_0_9"/>
<accession>E6UIY5</accession>
<reference evidence="1 2" key="1">
    <citation type="journal article" date="2011" name="J. Bacteriol.">
        <title>Complete genome of the cellulolytic ruminal bacterium Ruminococcus albus 7.</title>
        <authorList>
            <person name="Suen G."/>
            <person name="Stevenson D.M."/>
            <person name="Bruce D.C."/>
            <person name="Chertkov O."/>
            <person name="Copeland A."/>
            <person name="Cheng J.F."/>
            <person name="Detter C."/>
            <person name="Detter J.C."/>
            <person name="Goodwin L.A."/>
            <person name="Han C.S."/>
            <person name="Hauser L.J."/>
            <person name="Ivanova N.N."/>
            <person name="Kyrpides N.C."/>
            <person name="Land M.L."/>
            <person name="Lapidus A."/>
            <person name="Lucas S."/>
            <person name="Ovchinnikova G."/>
            <person name="Pitluck S."/>
            <person name="Tapia R."/>
            <person name="Woyke T."/>
            <person name="Boyum J."/>
            <person name="Mead D."/>
            <person name="Weimer P.J."/>
        </authorList>
    </citation>
    <scope>NUCLEOTIDE SEQUENCE [LARGE SCALE GENOMIC DNA]</scope>
    <source>
        <strain evidence="2">ATCC 27210 / DSM 20455 / JCM 14654 / NCDO 2250 / 7</strain>
    </source>
</reference>
<dbReference type="KEGG" id="ral:Rumal_1753"/>
<evidence type="ECO:0000313" key="1">
    <source>
        <dbReference type="EMBL" id="ADU22251.1"/>
    </source>
</evidence>
<sequence length="59" mass="6808" precursor="true">MKTMISLITSATTTLTAIPAISVSAGKSEYSRWEKFLKYDNRLDVFDYIMMKRTLLKDL</sequence>
<dbReference type="Proteomes" id="UP000006919">
    <property type="component" value="Chromosome"/>
</dbReference>
<dbReference type="STRING" id="697329.Rumal_1753"/>
<dbReference type="RefSeq" id="WP_013498416.1">
    <property type="nucleotide sequence ID" value="NC_014833.1"/>
</dbReference>
<dbReference type="AlphaFoldDB" id="E6UIY5"/>
<gene>
    <name evidence="1" type="ordered locus">Rumal_1753</name>
</gene>
<protein>
    <submittedName>
        <fullName evidence="1">Uncharacterized protein</fullName>
    </submittedName>
</protein>